<protein>
    <recommendedName>
        <fullName evidence="2">histidine kinase</fullName>
        <ecNumber evidence="2">2.7.13.3</ecNumber>
    </recommendedName>
</protein>
<dbReference type="InterPro" id="IPR004358">
    <property type="entry name" value="Sig_transdc_His_kin-like_C"/>
</dbReference>
<feature type="domain" description="Histidine kinase" evidence="6">
    <location>
        <begin position="425"/>
        <end position="656"/>
    </location>
</feature>
<dbReference type="InterPro" id="IPR035965">
    <property type="entry name" value="PAS-like_dom_sf"/>
</dbReference>
<keyword evidence="9" id="KW-1185">Reference proteome</keyword>
<dbReference type="Gene3D" id="3.30.565.10">
    <property type="entry name" value="Histidine kinase-like ATPase, C-terminal domain"/>
    <property type="match status" value="1"/>
</dbReference>
<dbReference type="InterPro" id="IPR005467">
    <property type="entry name" value="His_kinase_dom"/>
</dbReference>
<dbReference type="Proteomes" id="UP001157353">
    <property type="component" value="Unassembled WGS sequence"/>
</dbReference>
<keyword evidence="8" id="KW-0808">Transferase</keyword>
<feature type="coiled-coil region" evidence="4">
    <location>
        <begin position="364"/>
        <end position="409"/>
    </location>
</feature>
<comment type="caution">
    <text evidence="8">The sequence shown here is derived from an EMBL/GenBank/DDBJ whole genome shotgun (WGS) entry which is preliminary data.</text>
</comment>
<dbReference type="InterPro" id="IPR036890">
    <property type="entry name" value="HATPase_C_sf"/>
</dbReference>
<evidence type="ECO:0000313" key="8">
    <source>
        <dbReference type="EMBL" id="GLS90696.1"/>
    </source>
</evidence>
<dbReference type="InterPro" id="IPR013656">
    <property type="entry name" value="PAS_4"/>
</dbReference>
<dbReference type="EC" id="2.7.13.3" evidence="2"/>
<name>A0ABQ6E007_9GAMM</name>
<evidence type="ECO:0000256" key="4">
    <source>
        <dbReference type="SAM" id="Coils"/>
    </source>
</evidence>
<sequence>MKVKSNFSLFRPLKIKNSLSIRLLSYILICSTALAIVITLIQLLWDFQQDVGKIEQSIDQIESSFLHPMAASLWNLDEEQIHIQVEGIMNLSNMQYVLIHEVLGSSESPLIEQGTLKEKFDISKKFDLTYQGEVVGTLFVAASLDEVYDRLIEKSLLILVSQTIKTMVVSICILFIIYYMVIRHINRIALYTRNIKLSSHYEDLTLEGRSRQISSASDELDELVYLLNKMQKRIVAELTDKETAIEELQQERDFSATIINSSSTVICCLDRDFRIATINPAAVILTGYSQEELNRENWLDIFVLPDRREELLEKLVQNESIQSLEIEMHDQMGGVNTLLWTFSAFYEGMKIKYLIGFGHDITEQKQVELEVTQLNDQLEEKVTKRTAALTDSNQQITQTLEQLKRTQQTLVESEKMASLGGLVAGVAHEINTPIGISVTAASFLQDEINHLSEKLSNNSLSRSYVENLIGRVGESNRLLNTNLKRAADLISSFKQVAVDQSSEACYSFKLEENVNQVVTSLKHKLKQTRCNVFIDCPEALSIYSFPGSFAQIYSNLILNSLIHGFEDWEGKREIYINIQLRDKTLQIDYRDTGKGIPDDIAMRIFDPFVTSKRGSGGSGLGTHIVYNIVNQLFKGDIQYISEAMGTHFKLTIPYKESFDS</sequence>
<dbReference type="Gene3D" id="3.30.450.20">
    <property type="entry name" value="PAS domain"/>
    <property type="match status" value="1"/>
</dbReference>
<accession>A0ABQ6E007</accession>
<dbReference type="RefSeq" id="WP_284203818.1">
    <property type="nucleotide sequence ID" value="NZ_BSPQ01000005.1"/>
</dbReference>
<evidence type="ECO:0000259" key="7">
    <source>
        <dbReference type="PROSITE" id="PS50112"/>
    </source>
</evidence>
<dbReference type="InterPro" id="IPR003661">
    <property type="entry name" value="HisK_dim/P_dom"/>
</dbReference>
<dbReference type="InterPro" id="IPR033414">
    <property type="entry name" value="Sensor_dom"/>
</dbReference>
<keyword evidence="4" id="KW-0175">Coiled coil</keyword>
<evidence type="ECO:0000256" key="2">
    <source>
        <dbReference type="ARBA" id="ARBA00012438"/>
    </source>
</evidence>
<dbReference type="PROSITE" id="PS50112">
    <property type="entry name" value="PAS"/>
    <property type="match status" value="1"/>
</dbReference>
<evidence type="ECO:0000259" key="6">
    <source>
        <dbReference type="PROSITE" id="PS50109"/>
    </source>
</evidence>
<feature type="domain" description="PAS" evidence="7">
    <location>
        <begin position="251"/>
        <end position="324"/>
    </location>
</feature>
<keyword evidence="3" id="KW-0597">Phosphoprotein</keyword>
<dbReference type="PANTHER" id="PTHR43065:SF47">
    <property type="match status" value="1"/>
</dbReference>
<reference evidence="9" key="1">
    <citation type="journal article" date="2019" name="Int. J. Syst. Evol. Microbiol.">
        <title>The Global Catalogue of Microorganisms (GCM) 10K type strain sequencing project: providing services to taxonomists for standard genome sequencing and annotation.</title>
        <authorList>
            <consortium name="The Broad Institute Genomics Platform"/>
            <consortium name="The Broad Institute Genome Sequencing Center for Infectious Disease"/>
            <person name="Wu L."/>
            <person name="Ma J."/>
        </authorList>
    </citation>
    <scope>NUCLEOTIDE SEQUENCE [LARGE SCALE GENOMIC DNA]</scope>
    <source>
        <strain evidence="9">NBRC 103166</strain>
    </source>
</reference>
<dbReference type="InterPro" id="IPR036097">
    <property type="entry name" value="HisK_dim/P_sf"/>
</dbReference>
<dbReference type="CDD" id="cd00082">
    <property type="entry name" value="HisKA"/>
    <property type="match status" value="1"/>
</dbReference>
<evidence type="ECO:0000256" key="3">
    <source>
        <dbReference type="ARBA" id="ARBA00022553"/>
    </source>
</evidence>
<evidence type="ECO:0000256" key="5">
    <source>
        <dbReference type="SAM" id="Phobius"/>
    </source>
</evidence>
<dbReference type="CDD" id="cd00130">
    <property type="entry name" value="PAS"/>
    <property type="match status" value="1"/>
</dbReference>
<dbReference type="SUPFAM" id="SSF47384">
    <property type="entry name" value="Homodimeric domain of signal transducing histidine kinase"/>
    <property type="match status" value="1"/>
</dbReference>
<dbReference type="Pfam" id="PF08448">
    <property type="entry name" value="PAS_4"/>
    <property type="match status" value="1"/>
</dbReference>
<dbReference type="Pfam" id="PF17149">
    <property type="entry name" value="CHASE5"/>
    <property type="match status" value="1"/>
</dbReference>
<evidence type="ECO:0000313" key="9">
    <source>
        <dbReference type="Proteomes" id="UP001157353"/>
    </source>
</evidence>
<feature type="transmembrane region" description="Helical" evidence="5">
    <location>
        <begin position="21"/>
        <end position="45"/>
    </location>
</feature>
<dbReference type="PANTHER" id="PTHR43065">
    <property type="entry name" value="SENSOR HISTIDINE KINASE"/>
    <property type="match status" value="1"/>
</dbReference>
<dbReference type="Gene3D" id="1.10.287.130">
    <property type="match status" value="1"/>
</dbReference>
<gene>
    <name evidence="8" type="ORF">GCM10007916_17630</name>
</gene>
<dbReference type="SUPFAM" id="SSF55874">
    <property type="entry name" value="ATPase domain of HSP90 chaperone/DNA topoisomerase II/histidine kinase"/>
    <property type="match status" value="1"/>
</dbReference>
<dbReference type="SUPFAM" id="SSF55785">
    <property type="entry name" value="PYP-like sensor domain (PAS domain)"/>
    <property type="match status" value="1"/>
</dbReference>
<keyword evidence="5" id="KW-0812">Transmembrane</keyword>
<keyword evidence="5" id="KW-1133">Transmembrane helix</keyword>
<dbReference type="NCBIfam" id="TIGR00229">
    <property type="entry name" value="sensory_box"/>
    <property type="match status" value="1"/>
</dbReference>
<proteinExistence type="predicted"/>
<dbReference type="SMART" id="SM00091">
    <property type="entry name" value="PAS"/>
    <property type="match status" value="1"/>
</dbReference>
<dbReference type="GO" id="GO:0016301">
    <property type="term" value="F:kinase activity"/>
    <property type="evidence" value="ECO:0007669"/>
    <property type="project" value="UniProtKB-KW"/>
</dbReference>
<dbReference type="SMART" id="SM00387">
    <property type="entry name" value="HATPase_c"/>
    <property type="match status" value="1"/>
</dbReference>
<comment type="catalytic activity">
    <reaction evidence="1">
        <text>ATP + protein L-histidine = ADP + protein N-phospho-L-histidine.</text>
        <dbReference type="EC" id="2.7.13.3"/>
    </reaction>
</comment>
<dbReference type="InterPro" id="IPR003594">
    <property type="entry name" value="HATPase_dom"/>
</dbReference>
<dbReference type="PROSITE" id="PS50109">
    <property type="entry name" value="HIS_KIN"/>
    <property type="match status" value="1"/>
</dbReference>
<organism evidence="8 9">
    <name type="scientific">Psychromonas marina</name>
    <dbReference type="NCBI Taxonomy" id="88364"/>
    <lineage>
        <taxon>Bacteria</taxon>
        <taxon>Pseudomonadati</taxon>
        <taxon>Pseudomonadota</taxon>
        <taxon>Gammaproteobacteria</taxon>
        <taxon>Alteromonadales</taxon>
        <taxon>Psychromonadaceae</taxon>
        <taxon>Psychromonas</taxon>
    </lineage>
</organism>
<evidence type="ECO:0000256" key="1">
    <source>
        <dbReference type="ARBA" id="ARBA00000085"/>
    </source>
</evidence>
<dbReference type="Pfam" id="PF02518">
    <property type="entry name" value="HATPase_c"/>
    <property type="match status" value="1"/>
</dbReference>
<dbReference type="PRINTS" id="PR00344">
    <property type="entry name" value="BCTRLSENSOR"/>
</dbReference>
<keyword evidence="8" id="KW-0418">Kinase</keyword>
<feature type="transmembrane region" description="Helical" evidence="5">
    <location>
        <begin position="156"/>
        <end position="181"/>
    </location>
</feature>
<keyword evidence="5" id="KW-0472">Membrane</keyword>
<dbReference type="InterPro" id="IPR000014">
    <property type="entry name" value="PAS"/>
</dbReference>
<dbReference type="EMBL" id="BSPQ01000005">
    <property type="protein sequence ID" value="GLS90696.1"/>
    <property type="molecule type" value="Genomic_DNA"/>
</dbReference>